<feature type="domain" description="DUF2470" evidence="2">
    <location>
        <begin position="15"/>
        <end position="92"/>
    </location>
</feature>
<dbReference type="PANTHER" id="PTHR37783">
    <property type="entry name" value="MEMBRANE PROTEIN, PUTATIVE (AFU_ORTHOLOGUE AFUA_1G04315)-RELATED"/>
    <property type="match status" value="1"/>
</dbReference>
<proteinExistence type="predicted"/>
<dbReference type="OrthoDB" id="5553410at2759"/>
<dbReference type="Gene3D" id="3.20.180.10">
    <property type="entry name" value="PNP-oxidase-like"/>
    <property type="match status" value="1"/>
</dbReference>
<reference evidence="3" key="1">
    <citation type="submission" date="2020-11" db="EMBL/GenBank/DDBJ databases">
        <title>Kefir isolates.</title>
        <authorList>
            <person name="Marcisauskas S."/>
            <person name="Kim Y."/>
            <person name="Blasche S."/>
        </authorList>
    </citation>
    <scope>NUCLEOTIDE SEQUENCE</scope>
    <source>
        <strain evidence="3">Olga-1</strain>
    </source>
</reference>
<name>A0A9P6WR86_9ASCO</name>
<dbReference type="PANTHER" id="PTHR37783:SF1">
    <property type="entry name" value="MEMBRANE PROTEIN, PUTATIVE (AFU_ORTHOLOGUE AFUA_1G04315)-RELATED"/>
    <property type="match status" value="1"/>
</dbReference>
<keyword evidence="4" id="KW-1185">Reference proteome</keyword>
<evidence type="ECO:0000256" key="1">
    <source>
        <dbReference type="SAM" id="Phobius"/>
    </source>
</evidence>
<keyword evidence="1" id="KW-0472">Membrane</keyword>
<dbReference type="Pfam" id="PF10615">
    <property type="entry name" value="DUF2470"/>
    <property type="match status" value="1"/>
</dbReference>
<feature type="transmembrane region" description="Helical" evidence="1">
    <location>
        <begin position="162"/>
        <end position="182"/>
    </location>
</feature>
<evidence type="ECO:0000259" key="2">
    <source>
        <dbReference type="Pfam" id="PF10615"/>
    </source>
</evidence>
<dbReference type="AlphaFoldDB" id="A0A9P6WR86"/>
<evidence type="ECO:0000313" key="4">
    <source>
        <dbReference type="Proteomes" id="UP000697127"/>
    </source>
</evidence>
<feature type="transmembrane region" description="Helical" evidence="1">
    <location>
        <begin position="119"/>
        <end position="142"/>
    </location>
</feature>
<protein>
    <recommendedName>
        <fullName evidence="2">DUF2470 domain-containing protein</fullName>
    </recommendedName>
</protein>
<keyword evidence="1" id="KW-1133">Transmembrane helix</keyword>
<keyword evidence="1" id="KW-0812">Transmembrane</keyword>
<dbReference type="InterPro" id="IPR037119">
    <property type="entry name" value="Haem_oxidase_HugZ-like_sf"/>
</dbReference>
<sequence>MTKSAAKNGANLVPRIINHMNKDHVHNIEDFLVIYGHVDPSIAERRPAMEDLELGAMTLSYIDMQGTKCHVRIPIEPTLENFSDSRSKLVEMSQVAARKRGFSEYLINDIPFFNSVKDYVCVTLFFALYYFALKPHVLAYLVNEVFEVSPNVAKYILDYHVTIFRGILIIHSLEAIVILYPLLRKFRMGTLKKFACLLSTLIEGIVFLSAFKETIDRAQNPNRNKEK</sequence>
<gene>
    <name evidence="3" type="ORF">C6P40_001906</name>
</gene>
<dbReference type="EMBL" id="PUHW01000022">
    <property type="protein sequence ID" value="KAG0690683.1"/>
    <property type="molecule type" value="Genomic_DNA"/>
</dbReference>
<evidence type="ECO:0000313" key="3">
    <source>
        <dbReference type="EMBL" id="KAG0690683.1"/>
    </source>
</evidence>
<comment type="caution">
    <text evidence="3">The sequence shown here is derived from an EMBL/GenBank/DDBJ whole genome shotgun (WGS) entry which is preliminary data.</text>
</comment>
<organism evidence="3 4">
    <name type="scientific">Pichia californica</name>
    <dbReference type="NCBI Taxonomy" id="460514"/>
    <lineage>
        <taxon>Eukaryota</taxon>
        <taxon>Fungi</taxon>
        <taxon>Dikarya</taxon>
        <taxon>Ascomycota</taxon>
        <taxon>Saccharomycotina</taxon>
        <taxon>Pichiomycetes</taxon>
        <taxon>Pichiales</taxon>
        <taxon>Pichiaceae</taxon>
        <taxon>Pichia</taxon>
    </lineage>
</organism>
<dbReference type="InterPro" id="IPR019595">
    <property type="entry name" value="DUF2470"/>
</dbReference>
<dbReference type="Proteomes" id="UP000697127">
    <property type="component" value="Unassembled WGS sequence"/>
</dbReference>
<accession>A0A9P6WR86</accession>